<feature type="chain" id="PRO_5010721687" evidence="1">
    <location>
        <begin position="19"/>
        <end position="338"/>
    </location>
</feature>
<feature type="signal peptide" evidence="1">
    <location>
        <begin position="1"/>
        <end position="18"/>
    </location>
</feature>
<organism evidence="2 3">
    <name type="scientific">Nitratiruptor tergarcus DSM 16512</name>
    <dbReference type="NCBI Taxonomy" id="1069081"/>
    <lineage>
        <taxon>Bacteria</taxon>
        <taxon>Pseudomonadati</taxon>
        <taxon>Campylobacterota</taxon>
        <taxon>Epsilonproteobacteria</taxon>
        <taxon>Nautiliales</taxon>
        <taxon>Nitratiruptoraceae</taxon>
        <taxon>Nitratiruptor</taxon>
    </lineage>
</organism>
<accession>A0A1W1WTT6</accession>
<evidence type="ECO:0000313" key="2">
    <source>
        <dbReference type="EMBL" id="SMC09153.1"/>
    </source>
</evidence>
<dbReference type="SUPFAM" id="SSF160387">
    <property type="entry name" value="NosL/MerB-like"/>
    <property type="match status" value="2"/>
</dbReference>
<dbReference type="Pfam" id="PF05573">
    <property type="entry name" value="NosL"/>
    <property type="match status" value="2"/>
</dbReference>
<evidence type="ECO:0000256" key="1">
    <source>
        <dbReference type="SAM" id="SignalP"/>
    </source>
</evidence>
<dbReference type="Gene3D" id="3.30.70.2050">
    <property type="match status" value="2"/>
</dbReference>
<evidence type="ECO:0000313" key="3">
    <source>
        <dbReference type="Proteomes" id="UP000192602"/>
    </source>
</evidence>
<dbReference type="RefSeq" id="WP_084275396.1">
    <property type="nucleotide sequence ID" value="NZ_AP026671.1"/>
</dbReference>
<dbReference type="PANTHER" id="PTHR41247:SF1">
    <property type="entry name" value="HTH-TYPE TRANSCRIPTIONAL REPRESSOR YCNK"/>
    <property type="match status" value="1"/>
</dbReference>
<keyword evidence="1" id="KW-0732">Signal</keyword>
<keyword evidence="3" id="KW-1185">Reference proteome</keyword>
<name>A0A1W1WTT6_9BACT</name>
<dbReference type="OrthoDB" id="982633at2"/>
<dbReference type="STRING" id="1069081.SAMN05660197_0955"/>
<proteinExistence type="predicted"/>
<dbReference type="PANTHER" id="PTHR41247">
    <property type="entry name" value="HTH-TYPE TRANSCRIPTIONAL REPRESSOR YCNK"/>
    <property type="match status" value="1"/>
</dbReference>
<sequence length="338" mass="38875">MRKLLLPMFFVLALFAFNKSMLHPELHQKWCSVCGMNLAKFYKTNHLVVLKDGKQMQLCSMHCLAQVYPHIKDKIAKIMVVDAKSGKFIPVQNAYYVVGSSVPGTMSMQSKIAFSSIDDAKAFQKKYGGKIMRFDEAFALQRKMFAKEQAKIAHKQKKMAMMGKILYKKHCKKVDGEFASLAKLKEHIVKNHLCNLQGKKLQAVALYLWQKQHKKHIHVPKDAKCPVCGMFVAKHPRWATMIVDEEGRKLYFDGVKDMMKYLQNHKFKRAYVSDYYSGEAVDATKAYYVLGSDVYGPMGKELIPFKSLQDAKSFLNDHKGKKILRFSQINKEVLQELE</sequence>
<dbReference type="Proteomes" id="UP000192602">
    <property type="component" value="Unassembled WGS sequence"/>
</dbReference>
<reference evidence="3" key="1">
    <citation type="submission" date="2017-04" db="EMBL/GenBank/DDBJ databases">
        <authorList>
            <person name="Varghese N."/>
            <person name="Submissions S."/>
        </authorList>
    </citation>
    <scope>NUCLEOTIDE SEQUENCE [LARGE SCALE GENOMIC DNA]</scope>
    <source>
        <strain evidence="3">DSM 16512</strain>
    </source>
</reference>
<dbReference type="AlphaFoldDB" id="A0A1W1WTT6"/>
<dbReference type="InterPro" id="IPR008719">
    <property type="entry name" value="N2O_reductase_NosL"/>
</dbReference>
<protein>
    <submittedName>
        <fullName evidence="2">Nitrous oxide reductase accessory protein NosL</fullName>
    </submittedName>
</protein>
<gene>
    <name evidence="2" type="ORF">SAMN05660197_0955</name>
</gene>
<dbReference type="EMBL" id="FWWZ01000001">
    <property type="protein sequence ID" value="SMC09153.1"/>
    <property type="molecule type" value="Genomic_DNA"/>
</dbReference>